<name>A0A0M3IPE7_ASCLU</name>
<sequence length="82" mass="9378">ANLVRIDGLSNVSTTIRAIFSYQTQTPKVVKITCNNTLTVIFLHNFTLTVNIWSPLWRSDGLRPLSCREPQIYKIEENLNIS</sequence>
<reference evidence="2" key="1">
    <citation type="submission" date="2017-02" db="UniProtKB">
        <authorList>
            <consortium name="WormBaseParasite"/>
        </authorList>
    </citation>
    <scope>IDENTIFICATION</scope>
</reference>
<dbReference type="Proteomes" id="UP000036681">
    <property type="component" value="Unplaced"/>
</dbReference>
<evidence type="ECO:0000313" key="2">
    <source>
        <dbReference type="WBParaSite" id="ALUE_0002062501-mRNA-1"/>
    </source>
</evidence>
<organism evidence="1 2">
    <name type="scientific">Ascaris lumbricoides</name>
    <name type="common">Giant roundworm</name>
    <dbReference type="NCBI Taxonomy" id="6252"/>
    <lineage>
        <taxon>Eukaryota</taxon>
        <taxon>Metazoa</taxon>
        <taxon>Ecdysozoa</taxon>
        <taxon>Nematoda</taxon>
        <taxon>Chromadorea</taxon>
        <taxon>Rhabditida</taxon>
        <taxon>Spirurina</taxon>
        <taxon>Ascaridomorpha</taxon>
        <taxon>Ascaridoidea</taxon>
        <taxon>Ascarididae</taxon>
        <taxon>Ascaris</taxon>
    </lineage>
</organism>
<dbReference type="AlphaFoldDB" id="A0A0M3IPE7"/>
<proteinExistence type="predicted"/>
<protein>
    <submittedName>
        <fullName evidence="2">Neur_chan_LBD domain-containing protein</fullName>
    </submittedName>
</protein>
<accession>A0A0M3IPE7</accession>
<evidence type="ECO:0000313" key="1">
    <source>
        <dbReference type="Proteomes" id="UP000036681"/>
    </source>
</evidence>
<keyword evidence="1" id="KW-1185">Reference proteome</keyword>
<dbReference type="WBParaSite" id="ALUE_0002062501-mRNA-1">
    <property type="protein sequence ID" value="ALUE_0002062501-mRNA-1"/>
    <property type="gene ID" value="ALUE_0002062501"/>
</dbReference>